<dbReference type="EMBL" id="BRXU01000047">
    <property type="protein sequence ID" value="GLC61512.1"/>
    <property type="molecule type" value="Genomic_DNA"/>
</dbReference>
<name>A0A9W6F9L4_9CHLO</name>
<dbReference type="AlphaFoldDB" id="A0A9W6F9L4"/>
<dbReference type="Proteomes" id="UP001165080">
    <property type="component" value="Unassembled WGS sequence"/>
</dbReference>
<reference evidence="1 2" key="1">
    <citation type="journal article" date="2023" name="Commun. Biol.">
        <title>Reorganization of the ancestral sex-determining regions during the evolution of trioecy in Pleodorina starrii.</title>
        <authorList>
            <person name="Takahashi K."/>
            <person name="Suzuki S."/>
            <person name="Kawai-Toyooka H."/>
            <person name="Yamamoto K."/>
            <person name="Hamaji T."/>
            <person name="Ootsuki R."/>
            <person name="Yamaguchi H."/>
            <person name="Kawachi M."/>
            <person name="Higashiyama T."/>
            <person name="Nozaki H."/>
        </authorList>
    </citation>
    <scope>NUCLEOTIDE SEQUENCE [LARGE SCALE GENOMIC DNA]</scope>
    <source>
        <strain evidence="1 2">NIES-4479</strain>
    </source>
</reference>
<evidence type="ECO:0000313" key="1">
    <source>
        <dbReference type="EMBL" id="GLC61512.1"/>
    </source>
</evidence>
<organism evidence="1 2">
    <name type="scientific">Pleodorina starrii</name>
    <dbReference type="NCBI Taxonomy" id="330485"/>
    <lineage>
        <taxon>Eukaryota</taxon>
        <taxon>Viridiplantae</taxon>
        <taxon>Chlorophyta</taxon>
        <taxon>core chlorophytes</taxon>
        <taxon>Chlorophyceae</taxon>
        <taxon>CS clade</taxon>
        <taxon>Chlamydomonadales</taxon>
        <taxon>Volvocaceae</taxon>
        <taxon>Pleodorina</taxon>
    </lineage>
</organism>
<keyword evidence="2" id="KW-1185">Reference proteome</keyword>
<gene>
    <name evidence="1" type="primary">PLESTMB000642</name>
    <name evidence="1" type="ORF">PLESTB_001764600</name>
</gene>
<proteinExistence type="predicted"/>
<accession>A0A9W6F9L4</accession>
<protein>
    <submittedName>
        <fullName evidence="1">Uncharacterized protein</fullName>
    </submittedName>
</protein>
<sequence length="96" mass="9957">MRGSPDAFAAKGHASRKWDRTGTGLAVAGLLLDLDVVARALRLLGSQPQAGGEGEEAHEACWRPAAALLCRLFGAWDAVIGSHPCGSLPVTLPESP</sequence>
<comment type="caution">
    <text evidence="1">The sequence shown here is derived from an EMBL/GenBank/DDBJ whole genome shotgun (WGS) entry which is preliminary data.</text>
</comment>
<evidence type="ECO:0000313" key="2">
    <source>
        <dbReference type="Proteomes" id="UP001165080"/>
    </source>
</evidence>